<feature type="region of interest" description="Disordered" evidence="1">
    <location>
        <begin position="298"/>
        <end position="321"/>
    </location>
</feature>
<feature type="domain" description="DJ-1/PfpI" evidence="3">
    <location>
        <begin position="59"/>
        <end position="241"/>
    </location>
</feature>
<keyword evidence="2" id="KW-0732">Signal</keyword>
<dbReference type="Gene3D" id="3.40.50.880">
    <property type="match status" value="1"/>
</dbReference>
<accession>A0AAD5S3P8</accession>
<evidence type="ECO:0000313" key="5">
    <source>
        <dbReference type="Proteomes" id="UP001201980"/>
    </source>
</evidence>
<reference evidence="4" key="1">
    <citation type="submission" date="2022-07" db="EMBL/GenBank/DDBJ databases">
        <title>Draft genome sequence of Zalerion maritima ATCC 34329, a (micro)plastics degrading marine fungus.</title>
        <authorList>
            <person name="Paco A."/>
            <person name="Goncalves M.F.M."/>
            <person name="Rocha-Santos T.A.P."/>
            <person name="Alves A."/>
        </authorList>
    </citation>
    <scope>NUCLEOTIDE SEQUENCE</scope>
    <source>
        <strain evidence="4">ATCC 34329</strain>
    </source>
</reference>
<evidence type="ECO:0000259" key="3">
    <source>
        <dbReference type="Pfam" id="PF01965"/>
    </source>
</evidence>
<feature type="chain" id="PRO_5041960478" description="DJ-1/PfpI domain-containing protein" evidence="2">
    <location>
        <begin position="20"/>
        <end position="334"/>
    </location>
</feature>
<dbReference type="SUPFAM" id="SSF52317">
    <property type="entry name" value="Class I glutamine amidotransferase-like"/>
    <property type="match status" value="1"/>
</dbReference>
<feature type="signal peptide" evidence="2">
    <location>
        <begin position="1"/>
        <end position="19"/>
    </location>
</feature>
<sequence length="334" mass="36193">MRFPATAILLGAAATSSFANPPGLHDRDVETLSKRHNQFWPDPDVYPDEVPEHPPKVYAMLLFPTFDMIDVFGPIDALNILSKISYQMTLYLVAETMDPVSTAPLNMTKDNPLNSSFFPTVNPTHTFGDVPDDVDVVIVPGGPGVRQPAGIAPVQEWLRKVFTGPSRPKHLLTICTGAGLVAETGLLDGKRATTNKFGWAGMLEMGPNVTWVSPARFVRDEYIWSSSGVTAGLDLIFEFIKVEYSAYKATRISGIIEHDLLPADEDNWADIWNVAATGGIVGPDGFVADGCDDDGRLAATTTACPPHPTDEQPEKRGSAGSSWFHGFQGAIGFF</sequence>
<evidence type="ECO:0000256" key="1">
    <source>
        <dbReference type="SAM" id="MobiDB-lite"/>
    </source>
</evidence>
<gene>
    <name evidence="4" type="ORF">MKZ38_005932</name>
</gene>
<comment type="caution">
    <text evidence="4">The sequence shown here is derived from an EMBL/GenBank/DDBJ whole genome shotgun (WGS) entry which is preliminary data.</text>
</comment>
<dbReference type="EMBL" id="JAKWBI020000035">
    <property type="protein sequence ID" value="KAJ2905230.1"/>
    <property type="molecule type" value="Genomic_DNA"/>
</dbReference>
<dbReference type="InterPro" id="IPR052158">
    <property type="entry name" value="INH-QAR"/>
</dbReference>
<name>A0AAD5S3P8_9PEZI</name>
<dbReference type="InterPro" id="IPR002818">
    <property type="entry name" value="DJ-1/PfpI"/>
</dbReference>
<keyword evidence="5" id="KW-1185">Reference proteome</keyword>
<organism evidence="4 5">
    <name type="scientific">Zalerion maritima</name>
    <dbReference type="NCBI Taxonomy" id="339359"/>
    <lineage>
        <taxon>Eukaryota</taxon>
        <taxon>Fungi</taxon>
        <taxon>Dikarya</taxon>
        <taxon>Ascomycota</taxon>
        <taxon>Pezizomycotina</taxon>
        <taxon>Sordariomycetes</taxon>
        <taxon>Lulworthiomycetidae</taxon>
        <taxon>Lulworthiales</taxon>
        <taxon>Lulworthiaceae</taxon>
        <taxon>Zalerion</taxon>
    </lineage>
</organism>
<dbReference type="InterPro" id="IPR029062">
    <property type="entry name" value="Class_I_gatase-like"/>
</dbReference>
<protein>
    <recommendedName>
        <fullName evidence="3">DJ-1/PfpI domain-containing protein</fullName>
    </recommendedName>
</protein>
<dbReference type="AlphaFoldDB" id="A0AAD5S3P8"/>
<dbReference type="PANTHER" id="PTHR43130:SF15">
    <property type="entry name" value="THIJ_PFPI FAMILY PROTEIN (AFU_ORTHOLOGUE AFUA_5G14240)"/>
    <property type="match status" value="1"/>
</dbReference>
<evidence type="ECO:0000313" key="4">
    <source>
        <dbReference type="EMBL" id="KAJ2905230.1"/>
    </source>
</evidence>
<dbReference type="Proteomes" id="UP001201980">
    <property type="component" value="Unassembled WGS sequence"/>
</dbReference>
<dbReference type="CDD" id="cd03139">
    <property type="entry name" value="GATase1_PfpI_2"/>
    <property type="match status" value="1"/>
</dbReference>
<dbReference type="Pfam" id="PF01965">
    <property type="entry name" value="DJ-1_PfpI"/>
    <property type="match status" value="1"/>
</dbReference>
<evidence type="ECO:0000256" key="2">
    <source>
        <dbReference type="SAM" id="SignalP"/>
    </source>
</evidence>
<dbReference type="PANTHER" id="PTHR43130">
    <property type="entry name" value="ARAC-FAMILY TRANSCRIPTIONAL REGULATOR"/>
    <property type="match status" value="1"/>
</dbReference>
<feature type="compositionally biased region" description="Basic and acidic residues" evidence="1">
    <location>
        <begin position="308"/>
        <end position="317"/>
    </location>
</feature>
<proteinExistence type="predicted"/>